<evidence type="ECO:0000313" key="8">
    <source>
        <dbReference type="Proteomes" id="UP000461880"/>
    </source>
</evidence>
<feature type="domain" description="FMN-binding" evidence="6">
    <location>
        <begin position="94"/>
        <end position="162"/>
    </location>
</feature>
<gene>
    <name evidence="7" type="ORF">FYJ51_02405</name>
</gene>
<keyword evidence="1" id="KW-0813">Transport</keyword>
<dbReference type="PANTHER" id="PTHR36118">
    <property type="entry name" value="ION-TRANSLOCATING OXIDOREDUCTASE COMPLEX SUBUNIT G"/>
    <property type="match status" value="1"/>
</dbReference>
<reference evidence="7 8" key="1">
    <citation type="submission" date="2019-08" db="EMBL/GenBank/DDBJ databases">
        <title>In-depth cultivation of the pig gut microbiome towards novel bacterial diversity and tailored functional studies.</title>
        <authorList>
            <person name="Wylensek D."/>
            <person name="Hitch T.C.A."/>
            <person name="Clavel T."/>
        </authorList>
    </citation>
    <scope>NUCLEOTIDE SEQUENCE [LARGE SCALE GENOMIC DNA]</scope>
    <source>
        <strain evidence="7 8">Oil+RF-744-GAM-WT-6</strain>
    </source>
</reference>
<protein>
    <submittedName>
        <fullName evidence="7">FMN-binding protein</fullName>
    </submittedName>
</protein>
<accession>A0A7X2NQM9</accession>
<dbReference type="Pfam" id="PF04205">
    <property type="entry name" value="FMN_bind"/>
    <property type="match status" value="1"/>
</dbReference>
<dbReference type="GO" id="GO:0009055">
    <property type="term" value="F:electron transfer activity"/>
    <property type="evidence" value="ECO:0007669"/>
    <property type="project" value="InterPro"/>
</dbReference>
<proteinExistence type="predicted"/>
<dbReference type="EMBL" id="VUMN01000003">
    <property type="protein sequence ID" value="MSS57757.1"/>
    <property type="molecule type" value="Genomic_DNA"/>
</dbReference>
<evidence type="ECO:0000256" key="1">
    <source>
        <dbReference type="ARBA" id="ARBA00022448"/>
    </source>
</evidence>
<evidence type="ECO:0000259" key="6">
    <source>
        <dbReference type="Pfam" id="PF04205"/>
    </source>
</evidence>
<comment type="caution">
    <text evidence="7">The sequence shown here is derived from an EMBL/GenBank/DDBJ whole genome shotgun (WGS) entry which is preliminary data.</text>
</comment>
<keyword evidence="8" id="KW-1185">Reference proteome</keyword>
<evidence type="ECO:0000256" key="3">
    <source>
        <dbReference type="ARBA" id="ARBA00022630"/>
    </source>
</evidence>
<evidence type="ECO:0000313" key="7">
    <source>
        <dbReference type="EMBL" id="MSS57757.1"/>
    </source>
</evidence>
<dbReference type="InterPro" id="IPR010209">
    <property type="entry name" value="Ion_transpt_RnfG/RsxG"/>
</dbReference>
<evidence type="ECO:0000256" key="5">
    <source>
        <dbReference type="ARBA" id="ARBA00022982"/>
    </source>
</evidence>
<organism evidence="7 8">
    <name type="scientific">Stecheria intestinalis</name>
    <dbReference type="NCBI Taxonomy" id="2606630"/>
    <lineage>
        <taxon>Bacteria</taxon>
        <taxon>Bacillati</taxon>
        <taxon>Bacillota</taxon>
        <taxon>Erysipelotrichia</taxon>
        <taxon>Erysipelotrichales</taxon>
        <taxon>Erysipelotrichaceae</taxon>
        <taxon>Stecheria</taxon>
    </lineage>
</organism>
<keyword evidence="5" id="KW-0249">Electron transport</keyword>
<keyword evidence="3" id="KW-0285">Flavoprotein</keyword>
<dbReference type="GO" id="GO:0010181">
    <property type="term" value="F:FMN binding"/>
    <property type="evidence" value="ECO:0007669"/>
    <property type="project" value="InterPro"/>
</dbReference>
<keyword evidence="2" id="KW-0597">Phosphoprotein</keyword>
<dbReference type="GO" id="GO:0005886">
    <property type="term" value="C:plasma membrane"/>
    <property type="evidence" value="ECO:0007669"/>
    <property type="project" value="InterPro"/>
</dbReference>
<dbReference type="RefSeq" id="WP_105303058.1">
    <property type="nucleotide sequence ID" value="NZ_JAQXPC010000030.1"/>
</dbReference>
<dbReference type="Proteomes" id="UP000461880">
    <property type="component" value="Unassembled WGS sequence"/>
</dbReference>
<evidence type="ECO:0000256" key="2">
    <source>
        <dbReference type="ARBA" id="ARBA00022553"/>
    </source>
</evidence>
<dbReference type="InterPro" id="IPR007329">
    <property type="entry name" value="FMN-bd"/>
</dbReference>
<name>A0A7X2NQM9_9FIRM</name>
<evidence type="ECO:0000256" key="4">
    <source>
        <dbReference type="ARBA" id="ARBA00022643"/>
    </source>
</evidence>
<dbReference type="GO" id="GO:0022900">
    <property type="term" value="P:electron transport chain"/>
    <property type="evidence" value="ECO:0007669"/>
    <property type="project" value="InterPro"/>
</dbReference>
<dbReference type="AlphaFoldDB" id="A0A7X2NQM9"/>
<sequence>MNKDSVQYKVILLAVMSAICGLLLGAVNSITAPVIAEANLATVKSSLEQIYPGADFAEVTDFTDDSGYITAVYTAEGKGTVYSIHGVGYNSDGFDFLYGINDDGTTSGFVVLSENETDGFGKRCFTDESIANYTAISVGDDIPMVSGATLTSTAIRNGITAAWNLWNASK</sequence>
<keyword evidence="4" id="KW-0288">FMN</keyword>
<dbReference type="PANTHER" id="PTHR36118:SF1">
    <property type="entry name" value="ION-TRANSLOCATING OXIDOREDUCTASE COMPLEX SUBUNIT G"/>
    <property type="match status" value="1"/>
</dbReference>